<evidence type="ECO:0008006" key="11">
    <source>
        <dbReference type="Google" id="ProtNLM"/>
    </source>
</evidence>
<evidence type="ECO:0000259" key="7">
    <source>
        <dbReference type="Pfam" id="PF07970"/>
    </source>
</evidence>
<dbReference type="Proteomes" id="UP000054248">
    <property type="component" value="Unassembled WGS sequence"/>
</dbReference>
<accession>A0A0C3LCW3</accession>
<dbReference type="PANTHER" id="PTHR10984">
    <property type="entry name" value="ENDOPLASMIC RETICULUM-GOLGI INTERMEDIATE COMPARTMENT PROTEIN"/>
    <property type="match status" value="1"/>
</dbReference>
<name>A0A0C3LCW3_9AGAM</name>
<dbReference type="Pfam" id="PF07970">
    <property type="entry name" value="COPIIcoated_ERV"/>
    <property type="match status" value="1"/>
</dbReference>
<keyword evidence="5 6" id="KW-0472">Membrane</keyword>
<keyword evidence="4 6" id="KW-1133">Transmembrane helix</keyword>
<feature type="transmembrane region" description="Helical" evidence="6">
    <location>
        <begin position="367"/>
        <end position="389"/>
    </location>
</feature>
<dbReference type="GO" id="GO:0005789">
    <property type="term" value="C:endoplasmic reticulum membrane"/>
    <property type="evidence" value="ECO:0007669"/>
    <property type="project" value="TreeGrafter"/>
</dbReference>
<evidence type="ECO:0000256" key="3">
    <source>
        <dbReference type="ARBA" id="ARBA00022692"/>
    </source>
</evidence>
<dbReference type="InterPro" id="IPR012936">
    <property type="entry name" value="Erv_C"/>
</dbReference>
<evidence type="ECO:0000313" key="10">
    <source>
        <dbReference type="Proteomes" id="UP000054248"/>
    </source>
</evidence>
<reference evidence="9 10" key="1">
    <citation type="submission" date="2014-04" db="EMBL/GenBank/DDBJ databases">
        <authorList>
            <consortium name="DOE Joint Genome Institute"/>
            <person name="Kuo A."/>
            <person name="Girlanda M."/>
            <person name="Perotto S."/>
            <person name="Kohler A."/>
            <person name="Nagy L.G."/>
            <person name="Floudas D."/>
            <person name="Copeland A."/>
            <person name="Barry K.W."/>
            <person name="Cichocki N."/>
            <person name="Veneault-Fourrey C."/>
            <person name="LaButti K."/>
            <person name="Lindquist E.A."/>
            <person name="Lipzen A."/>
            <person name="Lundell T."/>
            <person name="Morin E."/>
            <person name="Murat C."/>
            <person name="Sun H."/>
            <person name="Tunlid A."/>
            <person name="Henrissat B."/>
            <person name="Grigoriev I.V."/>
            <person name="Hibbett D.S."/>
            <person name="Martin F."/>
            <person name="Nordberg H.P."/>
            <person name="Cantor M.N."/>
            <person name="Hua S.X."/>
        </authorList>
    </citation>
    <scope>NUCLEOTIDE SEQUENCE [LARGE SCALE GENOMIC DNA]</scope>
    <source>
        <strain evidence="9 10">MUT 4182</strain>
    </source>
</reference>
<evidence type="ECO:0000256" key="6">
    <source>
        <dbReference type="SAM" id="Phobius"/>
    </source>
</evidence>
<feature type="domain" description="Endoplasmic reticulum vesicle transporter N-terminal" evidence="8">
    <location>
        <begin position="9"/>
        <end position="98"/>
    </location>
</feature>
<dbReference type="Pfam" id="PF13850">
    <property type="entry name" value="ERGIC_N"/>
    <property type="match status" value="1"/>
</dbReference>
<evidence type="ECO:0000256" key="4">
    <source>
        <dbReference type="ARBA" id="ARBA00022989"/>
    </source>
</evidence>
<feature type="domain" description="Endoplasmic reticulum vesicle transporter C-terminal" evidence="7">
    <location>
        <begin position="145"/>
        <end position="390"/>
    </location>
</feature>
<dbReference type="AlphaFoldDB" id="A0A0C3LCW3"/>
<evidence type="ECO:0000256" key="1">
    <source>
        <dbReference type="ARBA" id="ARBA00004141"/>
    </source>
</evidence>
<dbReference type="HOGENOM" id="CLU_034705_1_0_1"/>
<dbReference type="GO" id="GO:0006888">
    <property type="term" value="P:endoplasmic reticulum to Golgi vesicle-mediated transport"/>
    <property type="evidence" value="ECO:0007669"/>
    <property type="project" value="TreeGrafter"/>
</dbReference>
<evidence type="ECO:0000256" key="2">
    <source>
        <dbReference type="ARBA" id="ARBA00005648"/>
    </source>
</evidence>
<gene>
    <name evidence="9" type="ORF">M407DRAFT_246194</name>
</gene>
<keyword evidence="3 6" id="KW-0812">Transmembrane</keyword>
<keyword evidence="10" id="KW-1185">Reference proteome</keyword>
<dbReference type="OrthoDB" id="10266265at2759"/>
<evidence type="ECO:0000256" key="5">
    <source>
        <dbReference type="ARBA" id="ARBA00023136"/>
    </source>
</evidence>
<evidence type="ECO:0000313" key="9">
    <source>
        <dbReference type="EMBL" id="KIO19312.1"/>
    </source>
</evidence>
<feature type="transmembrane region" description="Helical" evidence="6">
    <location>
        <begin position="28"/>
        <end position="46"/>
    </location>
</feature>
<dbReference type="InterPro" id="IPR045888">
    <property type="entry name" value="Erv"/>
</dbReference>
<organism evidence="9 10">
    <name type="scientific">Tulasnella calospora MUT 4182</name>
    <dbReference type="NCBI Taxonomy" id="1051891"/>
    <lineage>
        <taxon>Eukaryota</taxon>
        <taxon>Fungi</taxon>
        <taxon>Dikarya</taxon>
        <taxon>Basidiomycota</taxon>
        <taxon>Agaricomycotina</taxon>
        <taxon>Agaricomycetes</taxon>
        <taxon>Cantharellales</taxon>
        <taxon>Tulasnellaceae</taxon>
        <taxon>Tulasnella</taxon>
    </lineage>
</organism>
<dbReference type="GO" id="GO:0000139">
    <property type="term" value="C:Golgi membrane"/>
    <property type="evidence" value="ECO:0007669"/>
    <property type="project" value="TreeGrafter"/>
</dbReference>
<sequence length="412" mass="46558">MARGLLSGFKGFDAFGKTMEDVKIKTRTGALLTMLSAAIICTFTLVEFMDYRRVYVDTSVIVDRSRGERLSVSMNITFPQVPCFLLNLDVMDISGEHQEHLDHSLVKTRLNNQMERIDDGKVNQQLKGELDRLAAQRTEGYCGSCYGGLPPDSGCCQSCEDVRQAYLNRGWSFSNPDAIEQCTAEHWTERVHEMATEGCNLEGKVTVNKVIGNFHFSPGRSFLQNHFNIQELVPYLKDGNVHGFGHIIHKFEFENEGQKHNKHLTEEMKRRLGLVYSPLDTTGNFNPTHTYMYQYFLKVVGTQYHFIDGQASRSHQFSVTNYERDLTATEKDNAPVQTTHGIMGIPGVFFNYEISPMLIVHHERRQAFAHFLTSMCAIVGGVLTVASIVDSFLFRAHNVVKNSANGSTVKMM</sequence>
<dbReference type="STRING" id="1051891.A0A0C3LCW3"/>
<dbReference type="PANTHER" id="PTHR10984:SF25">
    <property type="entry name" value="ENDOPLASMIC RETICULUM-GOLGI INTERMEDIATE COMPARTMENT PROTEIN 3"/>
    <property type="match status" value="1"/>
</dbReference>
<protein>
    <recommendedName>
        <fullName evidence="11">Endoplasmic reticulum vesicle transporter C-terminal domain-containing protein</fullName>
    </recommendedName>
</protein>
<dbReference type="GO" id="GO:0030134">
    <property type="term" value="C:COPII-coated ER to Golgi transport vesicle"/>
    <property type="evidence" value="ECO:0007669"/>
    <property type="project" value="TreeGrafter"/>
</dbReference>
<dbReference type="InterPro" id="IPR039542">
    <property type="entry name" value="Erv_N"/>
</dbReference>
<proteinExistence type="inferred from homology"/>
<dbReference type="EMBL" id="KN823228">
    <property type="protein sequence ID" value="KIO19312.1"/>
    <property type="molecule type" value="Genomic_DNA"/>
</dbReference>
<dbReference type="GO" id="GO:0006890">
    <property type="term" value="P:retrograde vesicle-mediated transport, Golgi to endoplasmic reticulum"/>
    <property type="evidence" value="ECO:0007669"/>
    <property type="project" value="TreeGrafter"/>
</dbReference>
<comment type="subcellular location">
    <subcellularLocation>
        <location evidence="1">Membrane</location>
        <topology evidence="1">Multi-pass membrane protein</topology>
    </subcellularLocation>
</comment>
<comment type="similarity">
    <text evidence="2">Belongs to the ERGIC family.</text>
</comment>
<evidence type="ECO:0000259" key="8">
    <source>
        <dbReference type="Pfam" id="PF13850"/>
    </source>
</evidence>
<reference evidence="10" key="2">
    <citation type="submission" date="2015-01" db="EMBL/GenBank/DDBJ databases">
        <title>Evolutionary Origins and Diversification of the Mycorrhizal Mutualists.</title>
        <authorList>
            <consortium name="DOE Joint Genome Institute"/>
            <consortium name="Mycorrhizal Genomics Consortium"/>
            <person name="Kohler A."/>
            <person name="Kuo A."/>
            <person name="Nagy L.G."/>
            <person name="Floudas D."/>
            <person name="Copeland A."/>
            <person name="Barry K.W."/>
            <person name="Cichocki N."/>
            <person name="Veneault-Fourrey C."/>
            <person name="LaButti K."/>
            <person name="Lindquist E.A."/>
            <person name="Lipzen A."/>
            <person name="Lundell T."/>
            <person name="Morin E."/>
            <person name="Murat C."/>
            <person name="Riley R."/>
            <person name="Ohm R."/>
            <person name="Sun H."/>
            <person name="Tunlid A."/>
            <person name="Henrissat B."/>
            <person name="Grigoriev I.V."/>
            <person name="Hibbett D.S."/>
            <person name="Martin F."/>
        </authorList>
    </citation>
    <scope>NUCLEOTIDE SEQUENCE [LARGE SCALE GENOMIC DNA]</scope>
    <source>
        <strain evidence="10">MUT 4182</strain>
    </source>
</reference>